<organism evidence="4 5">
    <name type="scientific">Phaeoacremonium minimum (strain UCR-PA7)</name>
    <name type="common">Esca disease fungus</name>
    <name type="synonym">Togninia minima</name>
    <dbReference type="NCBI Taxonomy" id="1286976"/>
    <lineage>
        <taxon>Eukaryota</taxon>
        <taxon>Fungi</taxon>
        <taxon>Dikarya</taxon>
        <taxon>Ascomycota</taxon>
        <taxon>Pezizomycotina</taxon>
        <taxon>Sordariomycetes</taxon>
        <taxon>Sordariomycetidae</taxon>
        <taxon>Togniniales</taxon>
        <taxon>Togniniaceae</taxon>
        <taxon>Phaeoacremonium</taxon>
    </lineage>
</organism>
<reference evidence="5" key="1">
    <citation type="journal article" date="2013" name="Genome Announc.">
        <title>Draft genome sequence of the ascomycete Phaeoacremonium aleophilum strain UCR-PA7, a causal agent of the esca disease complex in grapevines.</title>
        <authorList>
            <person name="Blanco-Ulate B."/>
            <person name="Rolshausen P."/>
            <person name="Cantu D."/>
        </authorList>
    </citation>
    <scope>NUCLEOTIDE SEQUENCE [LARGE SCALE GENOMIC DNA]</scope>
    <source>
        <strain evidence="5">UCR-PA7</strain>
    </source>
</reference>
<gene>
    <name evidence="4" type="ORF">UCRPA7_519</name>
</gene>
<dbReference type="CDD" id="cd13394">
    <property type="entry name" value="Syo1_like"/>
    <property type="match status" value="1"/>
</dbReference>
<feature type="compositionally biased region" description="Basic residues" evidence="2">
    <location>
        <begin position="1"/>
        <end position="10"/>
    </location>
</feature>
<dbReference type="Pfam" id="PF25567">
    <property type="entry name" value="TPR_SYO1"/>
    <property type="match status" value="1"/>
</dbReference>
<feature type="region of interest" description="Disordered" evidence="2">
    <location>
        <begin position="1"/>
        <end position="25"/>
    </location>
</feature>
<dbReference type="eggNOG" id="ENOG502RYAI">
    <property type="taxonomic scope" value="Eukaryota"/>
</dbReference>
<dbReference type="GO" id="GO:0042273">
    <property type="term" value="P:ribosomal large subunit biogenesis"/>
    <property type="evidence" value="ECO:0007669"/>
    <property type="project" value="TreeGrafter"/>
</dbReference>
<dbReference type="GO" id="GO:0006606">
    <property type="term" value="P:protein import into nucleus"/>
    <property type="evidence" value="ECO:0007669"/>
    <property type="project" value="TreeGrafter"/>
</dbReference>
<accession>R8BX23</accession>
<dbReference type="GO" id="GO:0051082">
    <property type="term" value="F:unfolded protein binding"/>
    <property type="evidence" value="ECO:0007669"/>
    <property type="project" value="TreeGrafter"/>
</dbReference>
<evidence type="ECO:0000256" key="1">
    <source>
        <dbReference type="ARBA" id="ARBA00049983"/>
    </source>
</evidence>
<evidence type="ECO:0000313" key="5">
    <source>
        <dbReference type="Proteomes" id="UP000014074"/>
    </source>
</evidence>
<dbReference type="InterPro" id="IPR011989">
    <property type="entry name" value="ARM-like"/>
</dbReference>
<dbReference type="OrthoDB" id="288703at2759"/>
<dbReference type="GeneID" id="19325717"/>
<evidence type="ECO:0000259" key="3">
    <source>
        <dbReference type="Pfam" id="PF25567"/>
    </source>
</evidence>
<dbReference type="EMBL" id="KB932812">
    <property type="protein sequence ID" value="EOO03941.1"/>
    <property type="molecule type" value="Genomic_DNA"/>
</dbReference>
<keyword evidence="5" id="KW-1185">Reference proteome</keyword>
<feature type="region of interest" description="Disordered" evidence="2">
    <location>
        <begin position="323"/>
        <end position="369"/>
    </location>
</feature>
<dbReference type="InterPro" id="IPR052616">
    <property type="entry name" value="SYO1-like"/>
</dbReference>
<dbReference type="Proteomes" id="UP000014074">
    <property type="component" value="Unassembled WGS sequence"/>
</dbReference>
<dbReference type="RefSeq" id="XP_007911305.1">
    <property type="nucleotide sequence ID" value="XM_007913114.1"/>
</dbReference>
<sequence>MGKSRRNRGARRADPIAKPVKPPSDPELAAIREKRILPVMKDLQSSEPKARTAAAGAIANIIQDTKCRKLLLREQVVHIVLTETLADSSIESRAAGWEILKTLAAEEDSDFCVHLYRLDILTAIAHACKTVVQALTAQSPPFAQTPKAQQRFVWDICSSVLSLVGALVVARDEIVDAIIKNEDIFRLLFTLVSYNSTPLEVFEETLTCLMALSEDNLQVSQLILADPSNSFKQLIKFKSASGSRAVLACGVLHNMFAALEWHDHSPGQDGATDAALIPALTRLLEQTKTETTTANGNASMTPIDVLQLALEILASIATDLQGSLEKGNKREEEWNGIGDDTEMNQDQEGEEDPEEDGEHGEHRTDDDVEMDEDEMEADMEMVTGADDHVDDVSGIDDIPTLRELIQKAIPQLIRLSNAPLSSDEALAIQMHSLSALNNIAWTVSCIDFADGENGNIFQVWAPAAKRIWSKVIAPILATDTADINLAAVVASLAWAIARSLQGSVPLSGDEHRKFMSLYQASKKLDQDKEAATPSESDPEDPFQGLGVKCIGVLGQLGRDPAPIPLNREIGIFLITVLSSLPEIPTAEAIEALNQLFDIYGDEKLECDREVFWKDNFLKHLEEISPKAKTMAKSIDKRAQGELRSRADEAVLNLNRFIQYKKKNKP</sequence>
<dbReference type="InterPro" id="IPR057990">
    <property type="entry name" value="TPR_SYO1"/>
</dbReference>
<name>R8BX23_PHAM7</name>
<feature type="domain" description="SYO1-like TPR repeats" evidence="3">
    <location>
        <begin position="406"/>
        <end position="663"/>
    </location>
</feature>
<dbReference type="PANTHER" id="PTHR13347:SF1">
    <property type="entry name" value="HEAT REPEAT-CONTAINING PROTEIN 3"/>
    <property type="match status" value="1"/>
</dbReference>
<comment type="similarity">
    <text evidence="1">Belongs to the nuclear import and ribosome assembly adapter family.</text>
</comment>
<proteinExistence type="inferred from homology"/>
<dbReference type="SUPFAM" id="SSF48371">
    <property type="entry name" value="ARM repeat"/>
    <property type="match status" value="1"/>
</dbReference>
<protein>
    <submittedName>
        <fullName evidence="4">Putative arm-like repeat-containing protein</fullName>
    </submittedName>
</protein>
<dbReference type="PANTHER" id="PTHR13347">
    <property type="entry name" value="HEAT REPEAT-CONTAINING PROTEIN 3"/>
    <property type="match status" value="1"/>
</dbReference>
<feature type="compositionally biased region" description="Acidic residues" evidence="2">
    <location>
        <begin position="339"/>
        <end position="358"/>
    </location>
</feature>
<evidence type="ECO:0000256" key="2">
    <source>
        <dbReference type="SAM" id="MobiDB-lite"/>
    </source>
</evidence>
<dbReference type="KEGG" id="tmn:UCRPA7_519"/>
<dbReference type="AlphaFoldDB" id="R8BX23"/>
<evidence type="ECO:0000313" key="4">
    <source>
        <dbReference type="EMBL" id="EOO03941.1"/>
    </source>
</evidence>
<dbReference type="Gene3D" id="1.25.10.10">
    <property type="entry name" value="Leucine-rich Repeat Variant"/>
    <property type="match status" value="2"/>
</dbReference>
<dbReference type="HOGENOM" id="CLU_028608_0_0_1"/>
<dbReference type="InterPro" id="IPR016024">
    <property type="entry name" value="ARM-type_fold"/>
</dbReference>